<keyword evidence="3" id="KW-1185">Reference proteome</keyword>
<dbReference type="InterPro" id="IPR013217">
    <property type="entry name" value="Methyltransf_12"/>
</dbReference>
<dbReference type="InterPro" id="IPR029063">
    <property type="entry name" value="SAM-dependent_MTases_sf"/>
</dbReference>
<dbReference type="AlphaFoldDB" id="A0A7R9MKY5"/>
<proteinExistence type="predicted"/>
<evidence type="ECO:0000313" key="2">
    <source>
        <dbReference type="EMBL" id="CAD7662045.1"/>
    </source>
</evidence>
<dbReference type="SUPFAM" id="SSF53335">
    <property type="entry name" value="S-adenosyl-L-methionine-dependent methyltransferases"/>
    <property type="match status" value="1"/>
</dbReference>
<sequence length="272" mass="31303">MDQISPETYGSLNYAPKQFALQTFNRLNKQNKLYDIIVDIGAGDGGVTKQLAANVRHNRIVAIDLDPEMTAYAQQVNSGDTIEYRTQDMSVSWDELNPDFRLLESKVSLIFTNFVLHYIQNKTKLLHIFSRLLSTEGSIHANIIILPDLNKKLSPDDRKDYYLSVDQQIQQWKEALDANGLTAQEFEIVDDVWHQSRQEIIDFLQVLIHDFRPFFTSGDQFEAQSKHMSDIVFDAYVNPGRDEPNPNAWKEFLANDAITQVVLHFKILRLIA</sequence>
<dbReference type="EMBL" id="CAJPVJ010026111">
    <property type="protein sequence ID" value="CAG2179181.1"/>
    <property type="molecule type" value="Genomic_DNA"/>
</dbReference>
<reference evidence="2" key="1">
    <citation type="submission" date="2020-11" db="EMBL/GenBank/DDBJ databases">
        <authorList>
            <person name="Tran Van P."/>
        </authorList>
    </citation>
    <scope>NUCLEOTIDE SEQUENCE</scope>
</reference>
<dbReference type="Proteomes" id="UP000728032">
    <property type="component" value="Unassembled WGS sequence"/>
</dbReference>
<evidence type="ECO:0000259" key="1">
    <source>
        <dbReference type="Pfam" id="PF08242"/>
    </source>
</evidence>
<feature type="non-terminal residue" evidence="2">
    <location>
        <position position="1"/>
    </location>
</feature>
<accession>A0A7R9MKY5</accession>
<organism evidence="2">
    <name type="scientific">Oppiella nova</name>
    <dbReference type="NCBI Taxonomy" id="334625"/>
    <lineage>
        <taxon>Eukaryota</taxon>
        <taxon>Metazoa</taxon>
        <taxon>Ecdysozoa</taxon>
        <taxon>Arthropoda</taxon>
        <taxon>Chelicerata</taxon>
        <taxon>Arachnida</taxon>
        <taxon>Acari</taxon>
        <taxon>Acariformes</taxon>
        <taxon>Sarcoptiformes</taxon>
        <taxon>Oribatida</taxon>
        <taxon>Brachypylina</taxon>
        <taxon>Oppioidea</taxon>
        <taxon>Oppiidae</taxon>
        <taxon>Oppiella</taxon>
    </lineage>
</organism>
<dbReference type="Pfam" id="PF08242">
    <property type="entry name" value="Methyltransf_12"/>
    <property type="match status" value="1"/>
</dbReference>
<protein>
    <recommendedName>
        <fullName evidence="1">Methyltransferase type 12 domain-containing protein</fullName>
    </recommendedName>
</protein>
<dbReference type="OrthoDB" id="6509106at2759"/>
<dbReference type="EMBL" id="OC940936">
    <property type="protein sequence ID" value="CAD7662045.1"/>
    <property type="molecule type" value="Genomic_DNA"/>
</dbReference>
<gene>
    <name evidence="2" type="ORF">ONB1V03_LOCUS18605</name>
</gene>
<feature type="domain" description="Methyltransferase type 12" evidence="1">
    <location>
        <begin position="38"/>
        <end position="138"/>
    </location>
</feature>
<dbReference type="Gene3D" id="3.40.50.150">
    <property type="entry name" value="Vaccinia Virus protein VP39"/>
    <property type="match status" value="1"/>
</dbReference>
<dbReference type="PANTHER" id="PTHR43861:SF1">
    <property type="entry name" value="TRANS-ACONITATE 2-METHYLTRANSFERASE"/>
    <property type="match status" value="1"/>
</dbReference>
<evidence type="ECO:0000313" key="3">
    <source>
        <dbReference type="Proteomes" id="UP000728032"/>
    </source>
</evidence>
<dbReference type="CDD" id="cd02440">
    <property type="entry name" value="AdoMet_MTases"/>
    <property type="match status" value="1"/>
</dbReference>
<name>A0A7R9MKY5_9ACAR</name>
<dbReference type="PANTHER" id="PTHR43861">
    <property type="entry name" value="TRANS-ACONITATE 2-METHYLTRANSFERASE-RELATED"/>
    <property type="match status" value="1"/>
</dbReference>